<sequence length="79" mass="8731">MVAMVSVMANLSARPSPHGSVEIDHRTSLAVCEGIGERLRDQMKPAATLPHHLQELMNRFREVEDAPSIIPDAGMARQR</sequence>
<evidence type="ECO:0000313" key="2">
    <source>
        <dbReference type="Proteomes" id="UP000254343"/>
    </source>
</evidence>
<dbReference type="AlphaFoldDB" id="A0A380WA39"/>
<dbReference type="OrthoDB" id="8127634at2"/>
<name>A0A380WA39_AFIFE</name>
<evidence type="ECO:0000313" key="1">
    <source>
        <dbReference type="EMBL" id="SUU85283.1"/>
    </source>
</evidence>
<protein>
    <submittedName>
        <fullName evidence="1">Uncharacterized protein</fullName>
    </submittedName>
</protein>
<gene>
    <name evidence="1" type="ORF">NCTC12722_02494</name>
</gene>
<reference evidence="1 2" key="1">
    <citation type="submission" date="2018-06" db="EMBL/GenBank/DDBJ databases">
        <authorList>
            <consortium name="Pathogen Informatics"/>
            <person name="Doyle S."/>
        </authorList>
    </citation>
    <scope>NUCLEOTIDE SEQUENCE [LARGE SCALE GENOMIC DNA]</scope>
    <source>
        <strain evidence="1 2">NCTC12722</strain>
    </source>
</reference>
<dbReference type="Proteomes" id="UP000254343">
    <property type="component" value="Unassembled WGS sequence"/>
</dbReference>
<accession>A0A380WA39</accession>
<dbReference type="EMBL" id="UIGB01000001">
    <property type="protein sequence ID" value="SUU85283.1"/>
    <property type="molecule type" value="Genomic_DNA"/>
</dbReference>
<organism evidence="1 2">
    <name type="scientific">Afipia felis</name>
    <name type="common">Cat scratch disease bacillus</name>
    <dbReference type="NCBI Taxonomy" id="1035"/>
    <lineage>
        <taxon>Bacteria</taxon>
        <taxon>Pseudomonadati</taxon>
        <taxon>Pseudomonadota</taxon>
        <taxon>Alphaproteobacteria</taxon>
        <taxon>Hyphomicrobiales</taxon>
        <taxon>Nitrobacteraceae</taxon>
        <taxon>Afipia</taxon>
    </lineage>
</organism>
<proteinExistence type="predicted"/>